<proteinExistence type="predicted"/>
<keyword evidence="3" id="KW-0997">Cell inner membrane</keyword>
<evidence type="ECO:0000256" key="6">
    <source>
        <dbReference type="ARBA" id="ARBA00023315"/>
    </source>
</evidence>
<evidence type="ECO:0000256" key="7">
    <source>
        <dbReference type="SAM" id="Phobius"/>
    </source>
</evidence>
<dbReference type="InterPro" id="IPR004960">
    <property type="entry name" value="LipA_acyltrans"/>
</dbReference>
<keyword evidence="9" id="KW-1185">Reference proteome</keyword>
<feature type="transmembrane region" description="Helical" evidence="7">
    <location>
        <begin position="20"/>
        <end position="44"/>
    </location>
</feature>
<dbReference type="Proteomes" id="UP000594042">
    <property type="component" value="Chromosome"/>
</dbReference>
<keyword evidence="5 7" id="KW-0472">Membrane</keyword>
<dbReference type="GO" id="GO:0009247">
    <property type="term" value="P:glycolipid biosynthetic process"/>
    <property type="evidence" value="ECO:0007669"/>
    <property type="project" value="UniProtKB-ARBA"/>
</dbReference>
<gene>
    <name evidence="8" type="ORF">Cop2CBH44_19340</name>
</gene>
<evidence type="ECO:0000256" key="1">
    <source>
        <dbReference type="ARBA" id="ARBA00004533"/>
    </source>
</evidence>
<evidence type="ECO:0000313" key="9">
    <source>
        <dbReference type="Proteomes" id="UP000594042"/>
    </source>
</evidence>
<dbReference type="CDD" id="cd07984">
    <property type="entry name" value="LPLAT_LABLAT-like"/>
    <property type="match status" value="1"/>
</dbReference>
<keyword evidence="7" id="KW-0812">Transmembrane</keyword>
<keyword evidence="7" id="KW-1133">Transmembrane helix</keyword>
<keyword evidence="4 8" id="KW-0808">Transferase</keyword>
<organism evidence="8 9">
    <name type="scientific">Coprobacter secundus subsp. similis</name>
    <dbReference type="NCBI Taxonomy" id="2751153"/>
    <lineage>
        <taxon>Bacteria</taxon>
        <taxon>Pseudomonadati</taxon>
        <taxon>Bacteroidota</taxon>
        <taxon>Bacteroidia</taxon>
        <taxon>Bacteroidales</taxon>
        <taxon>Barnesiellaceae</taxon>
        <taxon>Coprobacter</taxon>
    </lineage>
</organism>
<dbReference type="Pfam" id="PF03279">
    <property type="entry name" value="Lip_A_acyltrans"/>
    <property type="match status" value="1"/>
</dbReference>
<evidence type="ECO:0000256" key="3">
    <source>
        <dbReference type="ARBA" id="ARBA00022519"/>
    </source>
</evidence>
<protein>
    <submittedName>
        <fullName evidence="8">Acetyltransferase</fullName>
    </submittedName>
</protein>
<evidence type="ECO:0000256" key="4">
    <source>
        <dbReference type="ARBA" id="ARBA00022679"/>
    </source>
</evidence>
<accession>A0A7G1HYG0</accession>
<dbReference type="KEGG" id="copr:Cop2CBH44_19340"/>
<evidence type="ECO:0000313" key="8">
    <source>
        <dbReference type="EMBL" id="BCI63581.1"/>
    </source>
</evidence>
<dbReference type="GO" id="GO:0005886">
    <property type="term" value="C:plasma membrane"/>
    <property type="evidence" value="ECO:0007669"/>
    <property type="project" value="UniProtKB-SubCell"/>
</dbReference>
<dbReference type="GO" id="GO:0016746">
    <property type="term" value="F:acyltransferase activity"/>
    <property type="evidence" value="ECO:0007669"/>
    <property type="project" value="UniProtKB-KW"/>
</dbReference>
<name>A0A7G1HYG0_9BACT</name>
<keyword evidence="2" id="KW-1003">Cell membrane</keyword>
<reference evidence="9" key="1">
    <citation type="submission" date="2020-07" db="EMBL/GenBank/DDBJ databases">
        <title>Complete genome sequencing of Coprobacter sp. strain 2CBH44.</title>
        <authorList>
            <person name="Sakamoto M."/>
            <person name="Murakami T."/>
            <person name="Mori H."/>
        </authorList>
    </citation>
    <scope>NUCLEOTIDE SEQUENCE [LARGE SCALE GENOMIC DNA]</scope>
    <source>
        <strain evidence="9">2CBH44</strain>
    </source>
</reference>
<keyword evidence="6" id="KW-0012">Acyltransferase</keyword>
<evidence type="ECO:0000256" key="2">
    <source>
        <dbReference type="ARBA" id="ARBA00022475"/>
    </source>
</evidence>
<dbReference type="PANTHER" id="PTHR30606">
    <property type="entry name" value="LIPID A BIOSYNTHESIS LAUROYL ACYLTRANSFERASE"/>
    <property type="match status" value="1"/>
</dbReference>
<dbReference type="PANTHER" id="PTHR30606:SF10">
    <property type="entry name" value="PHOSPHATIDYLINOSITOL MANNOSIDE ACYLTRANSFERASE"/>
    <property type="match status" value="1"/>
</dbReference>
<dbReference type="RefSeq" id="WP_200754708.1">
    <property type="nucleotide sequence ID" value="NZ_AP023322.1"/>
</dbReference>
<dbReference type="EMBL" id="AP023322">
    <property type="protein sequence ID" value="BCI63581.1"/>
    <property type="molecule type" value="Genomic_DNA"/>
</dbReference>
<comment type="subcellular location">
    <subcellularLocation>
        <location evidence="1">Cell inner membrane</location>
    </subcellularLocation>
</comment>
<sequence length="301" mass="36526">MKKVTIENILYSPLYLCFKLHAMLPLRVLYILSDILFFPLYYIIRYRRKMVIENMRNSFPEKDDKEILRMERAFYHHFCDYVVETIKLMHISDEEMRMRTQFYGVELLDKAIAEGRSCLMYLGHYGNWEWVPSVTLWMHNPEVIFAQIYRPLKNKWFDHFFLKLRSRFNSHCIPKQDTLREIIRYRNSGQPSITGFMADQTPSPTNIHFWMTFLNQDTPVLTGVEKIAKKVDFAVFYFDVEKVRRGYYAVTIREVELHPKEASEFDITRKYMGLMENTIRRAPEYWLWTHNRWKHKGLKKK</sequence>
<evidence type="ECO:0000256" key="5">
    <source>
        <dbReference type="ARBA" id="ARBA00023136"/>
    </source>
</evidence>
<dbReference type="AlphaFoldDB" id="A0A7G1HYG0"/>